<feature type="region of interest" description="Disordered" evidence="1">
    <location>
        <begin position="286"/>
        <end position="323"/>
    </location>
</feature>
<evidence type="ECO:0000313" key="3">
    <source>
        <dbReference type="Proteomes" id="UP000639403"/>
    </source>
</evidence>
<protein>
    <submittedName>
        <fullName evidence="2">Uncharacterized protein</fullName>
    </submittedName>
</protein>
<reference evidence="2" key="2">
    <citation type="journal article" name="Front. Microbiol.">
        <title>Degradative Capacity of Two Strains of Rhodonia placenta: From Phenotype to Genotype.</title>
        <authorList>
            <person name="Kolle M."/>
            <person name="Horta M.A.C."/>
            <person name="Nowrousian M."/>
            <person name="Ohm R.A."/>
            <person name="Benz J.P."/>
            <person name="Pilgard A."/>
        </authorList>
    </citation>
    <scope>NUCLEOTIDE SEQUENCE</scope>
    <source>
        <strain evidence="2">FPRL280</strain>
    </source>
</reference>
<feature type="compositionally biased region" description="Polar residues" evidence="1">
    <location>
        <begin position="290"/>
        <end position="299"/>
    </location>
</feature>
<name>A0A8H7NX46_9APHY</name>
<proteinExistence type="predicted"/>
<dbReference type="AlphaFoldDB" id="A0A8H7NX46"/>
<dbReference type="Proteomes" id="UP000639403">
    <property type="component" value="Unassembled WGS sequence"/>
</dbReference>
<gene>
    <name evidence="2" type="ORF">IEO21_07931</name>
</gene>
<feature type="compositionally biased region" description="Basic and acidic residues" evidence="1">
    <location>
        <begin position="120"/>
        <end position="131"/>
    </location>
</feature>
<feature type="region of interest" description="Disordered" evidence="1">
    <location>
        <begin position="120"/>
        <end position="190"/>
    </location>
</feature>
<organism evidence="2 3">
    <name type="scientific">Rhodonia placenta</name>
    <dbReference type="NCBI Taxonomy" id="104341"/>
    <lineage>
        <taxon>Eukaryota</taxon>
        <taxon>Fungi</taxon>
        <taxon>Dikarya</taxon>
        <taxon>Basidiomycota</taxon>
        <taxon>Agaricomycotina</taxon>
        <taxon>Agaricomycetes</taxon>
        <taxon>Polyporales</taxon>
        <taxon>Adustoporiaceae</taxon>
        <taxon>Rhodonia</taxon>
    </lineage>
</organism>
<sequence length="491" mass="52591">MPASCFLNLPLHEVAISAGHNVQSARSQNVLFNIGSITRPTRSDREGIMDKIASLPPQGNDTEVSKHSDVYISLNLDYAPCCTTDALHTIDLHYGLPGVQKDLPSLPKCSLSGSGKELEAELPKAVSEKPLPKSSTTPLLPPLVHPSLSALARTSTVPPPLPKRNRGRDTKPKTIASPSDDADPSPTLDRKASQDIFATPAEEPAAFVDLGAPARHVMGLPLPHHYHGARLCGRVPSPLLFFKSLQHPLGPNQSTGFVVNEPKENDGNLSASGQVGDQAVNTLEAEAKQDTNGAPQESEASADVAVDGEPTAPESYQSPAPPIISEPPAQVYIFRVAATSSGLPVSLPLSSQQNSAQNRPTIYPLCTSKWCLARLRTTCSMWAFVRTSMVEKVWEESPYVAPVRPSPAGTINGINGLDKHDAVNGVSEADRKLTVPPQRSRMGPAGCWRLPNALIVFALHNSNIHTSPGHNLEQTGTLEIPHRLDGLRTYP</sequence>
<evidence type="ECO:0000256" key="1">
    <source>
        <dbReference type="SAM" id="MobiDB-lite"/>
    </source>
</evidence>
<comment type="caution">
    <text evidence="2">The sequence shown here is derived from an EMBL/GenBank/DDBJ whole genome shotgun (WGS) entry which is preliminary data.</text>
</comment>
<reference evidence="2" key="1">
    <citation type="submission" date="2020-11" db="EMBL/GenBank/DDBJ databases">
        <authorList>
            <person name="Koelle M."/>
            <person name="Horta M.A.C."/>
            <person name="Nowrousian M."/>
            <person name="Ohm R.A."/>
            <person name="Benz P."/>
            <person name="Pilgard A."/>
        </authorList>
    </citation>
    <scope>NUCLEOTIDE SEQUENCE</scope>
    <source>
        <strain evidence="2">FPRL280</strain>
    </source>
</reference>
<evidence type="ECO:0000313" key="2">
    <source>
        <dbReference type="EMBL" id="KAF9808224.1"/>
    </source>
</evidence>
<dbReference type="EMBL" id="JADOXO010000247">
    <property type="protein sequence ID" value="KAF9808224.1"/>
    <property type="molecule type" value="Genomic_DNA"/>
</dbReference>
<accession>A0A8H7NX46</accession>